<protein>
    <submittedName>
        <fullName evidence="2">Uncharacterized protein</fullName>
    </submittedName>
</protein>
<name>A0AC34QQH6_9BILA</name>
<accession>A0AC34QQH6</accession>
<organism evidence="1 2">
    <name type="scientific">Panagrolaimus sp. JU765</name>
    <dbReference type="NCBI Taxonomy" id="591449"/>
    <lineage>
        <taxon>Eukaryota</taxon>
        <taxon>Metazoa</taxon>
        <taxon>Ecdysozoa</taxon>
        <taxon>Nematoda</taxon>
        <taxon>Chromadorea</taxon>
        <taxon>Rhabditida</taxon>
        <taxon>Tylenchina</taxon>
        <taxon>Panagrolaimomorpha</taxon>
        <taxon>Panagrolaimoidea</taxon>
        <taxon>Panagrolaimidae</taxon>
        <taxon>Panagrolaimus</taxon>
    </lineage>
</organism>
<proteinExistence type="predicted"/>
<dbReference type="WBParaSite" id="JU765_v2.g18465.t1">
    <property type="protein sequence ID" value="JU765_v2.g18465.t1"/>
    <property type="gene ID" value="JU765_v2.g18465"/>
</dbReference>
<dbReference type="Proteomes" id="UP000887576">
    <property type="component" value="Unplaced"/>
</dbReference>
<evidence type="ECO:0000313" key="1">
    <source>
        <dbReference type="Proteomes" id="UP000887576"/>
    </source>
</evidence>
<sequence>MSSDNLKGQSKIEKLNELKKKLYQTDDLEERAKIHAEVAELSAFSEDSASENVDPLQQKIDGDNFVFPVNRGKQQRYMQSIPLLSTETTAKSSQEPFPEECSSITSTEEVETKNLPNRKRLHSISSNSSAGSRAQRVATKPKRARSITPGKASTKNDINVRLTPDAERRVMSYNFRGPLPSNHHCQRSLFGKTFDVEQTETPKKSKRSLSLRQRRTVSNDRKSFTVPRFVATDVAKKGLTLHQVTCRNSGCGHDAARDDEVDKTPVKFGTKNPVSQKTHDKKLDQLLNSSAQRRLDEWEPLNRSKSPISASTPALNAPIRKDEDGYAIPSIRSGGSSKFANEFEQIDGCSQVFSPINNLTPQHLYKTPMTNLRNNELSDGSDEQFYTPSTIMQATEGDLYEYESPAIAKIREKTRKELEKIDARLADLSVMNLSNSSSRILQKSQVAETIILTPRTKFVHQENISFEKGFTTDGGEFGGESHGNLKEKLPEFDKSIFGSKSPFKFVGNDADKQFTGSEETPVVDVDSRSSKSLLDVEAGKNGSQIIGTMDNFGTLIKETSQKLNDICNLVDKSIHKGVIQSEEQIFVDGSSKSKVTEKIKEKADHENAKSLEGKVKVVESFASSSKSVSNEKKGYVTSLTPEKLFGNFCEALKINVSAQKKYCMRERDYAKKSGMLETIQLIDSKLKKLPMMEAESKEQVKLILKEYTYKNITLVCKKIKELQDEVRIILLKVKKNDQRQYTYKNITLVCKKIKELQDEVRIILLKVKKNDQRRERQSIRYSMFGQLDVNEFERESMHNLNERLEKAKKVVETVKRIDSEKIRTEMMEAKAMKKVIRLAVSNKMTSAVPMSTSTEAEMLQSDSGRMSSSRLSDVIQFGKTKNQNVLSGKEIIESEVSSKGKSSGTRTISKSKIPLLKSGKTNMNQVLKSSSSEDQLRSSSEKTQKENVNTGLDKMISEEKSGKSSGGSQLPSKIVIPMMDFSKLHEENKTEQIVEREHEEEIIPEAGDAHKIVQNDTEKETESIPKENVNNVPTVNENESAGRTSRGIPSIAEFDEVKTDLKDTEDEISTLTDRLEDLDAQKGESDQVLTPTKQAEDVISVLSSKSASFGSDLQSLPSEKNEDENAEQISKNFENLVAKQAIDSDPEHIPTTGDSVIPSNVSLSNLKNDSPVPSPPHVLSEVISGQNHGQVKTTDGELTLLENVLTPSDIAGLTTEINLPETITERKESLESSAKDVLSDSVSSNVVVPKSLENSEEESIVEEIPEAVQQSGRSEYESTSSTQTETSTSVGSTIADESTPTPEDSAQLPEKEKSSKSDSIPEELPSTARSMSMSNSYPISDGTSKNQNDDLDVSEMSSVFNNSTSNAAVDPTLQRRRKSWEMVETGSIKDLTYLHTDDVDKDITSEQPKLSLENRPSLPPLSRFAAVSPRSPRNSLENRKSLSSPKNFNKSGGLPKSPNANDSFFNDGLDFSLSDVAAPIFDVSDPTIKTPERLQQVKDISEWSPGFTKELVVNVEEPKSLAFKKPQVEENSLSTDETVTTEFGEAPLDKSEFVASQLIETFVNMIWDDYDKKRKNLSTEKITIRIAPVPFEHPERFHKSYEKLIADCVCRKAEELVKSNIDSKEKFHSSIKDKILSTFALERRSDLLHPRHRWVKNNESKLNVFTAFLYKDVFKYCVNQQFALPDHAYRECVNFLQKHAPEKLEEFQKQQK</sequence>
<evidence type="ECO:0000313" key="2">
    <source>
        <dbReference type="WBParaSite" id="JU765_v2.g18465.t1"/>
    </source>
</evidence>
<reference evidence="2" key="1">
    <citation type="submission" date="2022-11" db="UniProtKB">
        <authorList>
            <consortium name="WormBaseParasite"/>
        </authorList>
    </citation>
    <scope>IDENTIFICATION</scope>
</reference>